<dbReference type="OMA" id="NLQCVAH"/>
<reference evidence="3" key="1">
    <citation type="journal article" date="2014" name="Nucleic Acids Res.">
        <title>The evolutionary dynamics of variant antigen genes in Babesia reveal a history of genomic innovation underlying host-parasite interaction.</title>
        <authorList>
            <person name="Jackson A.P."/>
            <person name="Otto T.D."/>
            <person name="Darby A."/>
            <person name="Ramaprasad A."/>
            <person name="Xia D."/>
            <person name="Echaide I.E."/>
            <person name="Farber M."/>
            <person name="Gahlot S."/>
            <person name="Gamble J."/>
            <person name="Gupta D."/>
            <person name="Gupta Y."/>
            <person name="Jackson L."/>
            <person name="Malandrin L."/>
            <person name="Malas T.B."/>
            <person name="Moussa E."/>
            <person name="Nair M."/>
            <person name="Reid A.J."/>
            <person name="Sanders M."/>
            <person name="Sharma J."/>
            <person name="Tracey A."/>
            <person name="Quail M.A."/>
            <person name="Weir W."/>
            <person name="Wastling J.M."/>
            <person name="Hall N."/>
            <person name="Willadsen P."/>
            <person name="Lingelbach K."/>
            <person name="Shiels B."/>
            <person name="Tait A."/>
            <person name="Berriman M."/>
            <person name="Allred D.R."/>
            <person name="Pain A."/>
        </authorList>
    </citation>
    <scope>NUCLEOTIDE SEQUENCE [LARGE SCALE GENOMIC DNA]</scope>
    <source>
        <strain evidence="3">Bond</strain>
    </source>
</reference>
<protein>
    <submittedName>
        <fullName evidence="2">Uncharacterized protein</fullName>
    </submittedName>
</protein>
<evidence type="ECO:0000313" key="3">
    <source>
        <dbReference type="Proteomes" id="UP000033188"/>
    </source>
</evidence>
<evidence type="ECO:0000256" key="1">
    <source>
        <dbReference type="SAM" id="MobiDB-lite"/>
    </source>
</evidence>
<dbReference type="Proteomes" id="UP000033188">
    <property type="component" value="Chromosome 1"/>
</dbReference>
<dbReference type="KEGG" id="bbig:BBBOND_0111120"/>
<dbReference type="VEuPathDB" id="PiroplasmaDB:BBBOND_0111120"/>
<accession>A0A061D7G3</accession>
<feature type="compositionally biased region" description="Low complexity" evidence="1">
    <location>
        <begin position="75"/>
        <end position="97"/>
    </location>
</feature>
<organism evidence="2 3">
    <name type="scientific">Babesia bigemina</name>
    <dbReference type="NCBI Taxonomy" id="5866"/>
    <lineage>
        <taxon>Eukaryota</taxon>
        <taxon>Sar</taxon>
        <taxon>Alveolata</taxon>
        <taxon>Apicomplexa</taxon>
        <taxon>Aconoidasida</taxon>
        <taxon>Piroplasmida</taxon>
        <taxon>Babesiidae</taxon>
        <taxon>Babesia</taxon>
    </lineage>
</organism>
<dbReference type="RefSeq" id="XP_012767000.1">
    <property type="nucleotide sequence ID" value="XM_012911546.1"/>
</dbReference>
<dbReference type="AlphaFoldDB" id="A0A061D7G3"/>
<gene>
    <name evidence="2" type="ORF">BBBOND_0111120</name>
</gene>
<dbReference type="EMBL" id="LK391707">
    <property type="protein sequence ID" value="CDR94814.1"/>
    <property type="molecule type" value="Genomic_DNA"/>
</dbReference>
<keyword evidence="3" id="KW-1185">Reference proteome</keyword>
<feature type="region of interest" description="Disordered" evidence="1">
    <location>
        <begin position="69"/>
        <end position="97"/>
    </location>
</feature>
<evidence type="ECO:0000313" key="2">
    <source>
        <dbReference type="EMBL" id="CDR94814.1"/>
    </source>
</evidence>
<dbReference type="OrthoDB" id="416353at2759"/>
<name>A0A061D7G3_BABBI</name>
<dbReference type="GeneID" id="24563355"/>
<sequence length="472" mass="53244">MFTLTNRRFSSAGLDVFISGVSRYRLLSASDKRKLLEAHRHKVRLALRGDMCVQSLPEAALKDAEKALDLRSEHAASPSPASATSAPSEQPTAAAASHRIAAELKRLKGRLPGSGRFHERNQPIGVGVSKFFMGVDPNTPLEPYDITSPLFDAERETETLVSDVKKAAAYDDVQSMLSALRPVRQDTLTDRFKDVMSRAIERNVARLERPVLFNELSDFESSYAMHRAALRNLLVNRCTRNAFEETRIERFLDRLKISDQRLDAPLPPEAVEPLMAFQGYCSYSFDPCVRLEQKLDNLQQLASATFDPSHSAGDESFLKRLGTPEEHPVGPPSKYPFKNYFAFDSCIPNDVTGSIRMGKRRASPSIRYPNLQSVAHSLPADRKYRAVVSNAIRVLERSKGWDHASKVKAINRLVQVYNNLAPSRYYSRVLDKAIPSVRAKGSVVRTRSRQETFNRGLHYIQSLTRNHWMKRK</sequence>
<proteinExistence type="predicted"/>